<gene>
    <name evidence="2" type="ORF">NQ315_009646</name>
</gene>
<dbReference type="EMBL" id="JANEYG010000001">
    <property type="protein sequence ID" value="KAJ8925796.1"/>
    <property type="molecule type" value="Genomic_DNA"/>
</dbReference>
<accession>A0AAV8WJ71</accession>
<sequence length="123" mass="14083">MYFPCCLVCLLCVALVTGQKYSSKYDNIDVDSILSNKRVLNNYIKCILDQGPCTPDGREFRAHIPEAITTNCSKCTDAQVNIIRKTSSFIMKDRPQDWEKIRIKFDPDGKYKDSFTKFVNGNN</sequence>
<dbReference type="SUPFAM" id="SSF100910">
    <property type="entry name" value="Chemosensory protein Csp2"/>
    <property type="match status" value="1"/>
</dbReference>
<keyword evidence="1" id="KW-0732">Signal</keyword>
<organism evidence="2 3">
    <name type="scientific">Exocentrus adspersus</name>
    <dbReference type="NCBI Taxonomy" id="1586481"/>
    <lineage>
        <taxon>Eukaryota</taxon>
        <taxon>Metazoa</taxon>
        <taxon>Ecdysozoa</taxon>
        <taxon>Arthropoda</taxon>
        <taxon>Hexapoda</taxon>
        <taxon>Insecta</taxon>
        <taxon>Pterygota</taxon>
        <taxon>Neoptera</taxon>
        <taxon>Endopterygota</taxon>
        <taxon>Coleoptera</taxon>
        <taxon>Polyphaga</taxon>
        <taxon>Cucujiformia</taxon>
        <taxon>Chrysomeloidea</taxon>
        <taxon>Cerambycidae</taxon>
        <taxon>Lamiinae</taxon>
        <taxon>Acanthocinini</taxon>
        <taxon>Exocentrus</taxon>
    </lineage>
</organism>
<feature type="chain" id="PRO_5043787675" evidence="1">
    <location>
        <begin position="19"/>
        <end position="123"/>
    </location>
</feature>
<protein>
    <submittedName>
        <fullName evidence="2">Uncharacterized protein</fullName>
    </submittedName>
</protein>
<evidence type="ECO:0000313" key="3">
    <source>
        <dbReference type="Proteomes" id="UP001159042"/>
    </source>
</evidence>
<dbReference type="InterPro" id="IPR036682">
    <property type="entry name" value="OS_D_A10/PebIII_sf"/>
</dbReference>
<dbReference type="Gene3D" id="1.10.2080.10">
    <property type="entry name" value="Insect odorant-binding protein A10/Ejaculatory bulb-specific protein 3"/>
    <property type="match status" value="1"/>
</dbReference>
<dbReference type="AlphaFoldDB" id="A0AAV8WJ71"/>
<dbReference type="Proteomes" id="UP001159042">
    <property type="component" value="Unassembled WGS sequence"/>
</dbReference>
<keyword evidence="3" id="KW-1185">Reference proteome</keyword>
<dbReference type="PANTHER" id="PTHR11257">
    <property type="entry name" value="CHEMOSENSORY PROTEIN-RELATED"/>
    <property type="match status" value="1"/>
</dbReference>
<evidence type="ECO:0000256" key="1">
    <source>
        <dbReference type="SAM" id="SignalP"/>
    </source>
</evidence>
<comment type="caution">
    <text evidence="2">The sequence shown here is derived from an EMBL/GenBank/DDBJ whole genome shotgun (WGS) entry which is preliminary data.</text>
</comment>
<dbReference type="PANTHER" id="PTHR11257:SF13">
    <property type="entry name" value="GEO07322P1"/>
    <property type="match status" value="1"/>
</dbReference>
<dbReference type="Pfam" id="PF03392">
    <property type="entry name" value="OS-D"/>
    <property type="match status" value="1"/>
</dbReference>
<feature type="signal peptide" evidence="1">
    <location>
        <begin position="1"/>
        <end position="18"/>
    </location>
</feature>
<proteinExistence type="predicted"/>
<reference evidence="2 3" key="1">
    <citation type="journal article" date="2023" name="Insect Mol. Biol.">
        <title>Genome sequencing provides insights into the evolution of gene families encoding plant cell wall-degrading enzymes in longhorned beetles.</title>
        <authorList>
            <person name="Shin N.R."/>
            <person name="Okamura Y."/>
            <person name="Kirsch R."/>
            <person name="Pauchet Y."/>
        </authorList>
    </citation>
    <scope>NUCLEOTIDE SEQUENCE [LARGE SCALE GENOMIC DNA]</scope>
    <source>
        <strain evidence="2">EAD_L_NR</strain>
    </source>
</reference>
<name>A0AAV8WJ71_9CUCU</name>
<evidence type="ECO:0000313" key="2">
    <source>
        <dbReference type="EMBL" id="KAJ8925796.1"/>
    </source>
</evidence>
<dbReference type="InterPro" id="IPR005055">
    <property type="entry name" value="A10/PebIII"/>
</dbReference>